<comment type="caution">
    <text evidence="1">The sequence shown here is derived from an EMBL/GenBank/DDBJ whole genome shotgun (WGS) entry which is preliminary data.</text>
</comment>
<gene>
    <name evidence="1" type="ORF">CRG98_018699</name>
</gene>
<dbReference type="STRING" id="22663.A0A2I0JXD9"/>
<evidence type="ECO:0000313" key="2">
    <source>
        <dbReference type="Proteomes" id="UP000233551"/>
    </source>
</evidence>
<dbReference type="PANTHER" id="PTHR11439:SF496">
    <property type="entry name" value="RNA-DIRECTED DNA POLYMERASE"/>
    <property type="match status" value="1"/>
</dbReference>
<dbReference type="AlphaFoldDB" id="A0A2I0JXD9"/>
<evidence type="ECO:0000313" key="1">
    <source>
        <dbReference type="EMBL" id="PKI60922.1"/>
    </source>
</evidence>
<protein>
    <recommendedName>
        <fullName evidence="3">Secreted RxLR effector protein 161-like</fullName>
    </recommendedName>
</protein>
<dbReference type="Proteomes" id="UP000233551">
    <property type="component" value="Unassembled WGS sequence"/>
</dbReference>
<accession>A0A2I0JXD9</accession>
<reference evidence="1 2" key="1">
    <citation type="submission" date="2017-11" db="EMBL/GenBank/DDBJ databases">
        <title>De-novo sequencing of pomegranate (Punica granatum L.) genome.</title>
        <authorList>
            <person name="Akparov Z."/>
            <person name="Amiraslanov A."/>
            <person name="Hajiyeva S."/>
            <person name="Abbasov M."/>
            <person name="Kaur K."/>
            <person name="Hamwieh A."/>
            <person name="Solovyev V."/>
            <person name="Salamov A."/>
            <person name="Braich B."/>
            <person name="Kosarev P."/>
            <person name="Mahmoud A."/>
            <person name="Hajiyev E."/>
            <person name="Babayeva S."/>
            <person name="Izzatullayeva V."/>
            <person name="Mammadov A."/>
            <person name="Mammadov A."/>
            <person name="Sharifova S."/>
            <person name="Ojaghi J."/>
            <person name="Eynullazada K."/>
            <person name="Bayramov B."/>
            <person name="Abdulazimova A."/>
            <person name="Shahmuradov I."/>
        </authorList>
    </citation>
    <scope>NUCLEOTIDE SEQUENCE [LARGE SCALE GENOMIC DNA]</scope>
    <source>
        <strain evidence="2">cv. AG2017</strain>
        <tissue evidence="1">Leaf</tissue>
    </source>
</reference>
<name>A0A2I0JXD9_PUNGR</name>
<dbReference type="PANTHER" id="PTHR11439">
    <property type="entry name" value="GAG-POL-RELATED RETROTRANSPOSON"/>
    <property type="match status" value="1"/>
</dbReference>
<dbReference type="CDD" id="cd09272">
    <property type="entry name" value="RNase_HI_RT_Ty1"/>
    <property type="match status" value="1"/>
</dbReference>
<proteinExistence type="predicted"/>
<dbReference type="EMBL" id="PGOL01001098">
    <property type="protein sequence ID" value="PKI60922.1"/>
    <property type="molecule type" value="Genomic_DNA"/>
</dbReference>
<organism evidence="1 2">
    <name type="scientific">Punica granatum</name>
    <name type="common">Pomegranate</name>
    <dbReference type="NCBI Taxonomy" id="22663"/>
    <lineage>
        <taxon>Eukaryota</taxon>
        <taxon>Viridiplantae</taxon>
        <taxon>Streptophyta</taxon>
        <taxon>Embryophyta</taxon>
        <taxon>Tracheophyta</taxon>
        <taxon>Spermatophyta</taxon>
        <taxon>Magnoliopsida</taxon>
        <taxon>eudicotyledons</taxon>
        <taxon>Gunneridae</taxon>
        <taxon>Pentapetalae</taxon>
        <taxon>rosids</taxon>
        <taxon>malvids</taxon>
        <taxon>Myrtales</taxon>
        <taxon>Lythraceae</taxon>
        <taxon>Punica</taxon>
    </lineage>
</organism>
<evidence type="ECO:0008006" key="3">
    <source>
        <dbReference type="Google" id="ProtNLM"/>
    </source>
</evidence>
<keyword evidence="2" id="KW-1185">Reference proteome</keyword>
<sequence length="236" mass="26916">MQDSKKGSLPMLHGISLSKAQSPSTREERDRMNRIPYASAIGSIIYAMLCTRSDISYTLSMTSRYQSDLGERHWIAVKNIHKYLRRTKEMFLVYGGEEELVVRGAMSWKSSKQETVADSTTEAEYIAASNAAKEAVWIKKFVTELAVVLSIADPVDLYCDNNGAIAQAKEPRSHQRSKHILRRFHLIREIIDRGDVKICRRPTDENLADPLTKPLVQRKHESPTRSIGIRQMPDWL</sequence>